<dbReference type="InterPro" id="IPR048846">
    <property type="entry name" value="PaaX-like_central"/>
</dbReference>
<dbReference type="Proteomes" id="UP000318065">
    <property type="component" value="Chromosome"/>
</dbReference>
<keyword evidence="5" id="KW-1185">Reference proteome</keyword>
<dbReference type="PANTHER" id="PTHR30319">
    <property type="entry name" value="PHENYLACETIC ACID REGULATOR-RELATED TRANSCRIPTIONAL REPRESSOR"/>
    <property type="match status" value="1"/>
</dbReference>
<dbReference type="Gene3D" id="1.10.10.10">
    <property type="entry name" value="Winged helix-like DNA-binding domain superfamily/Winged helix DNA-binding domain"/>
    <property type="match status" value="1"/>
</dbReference>
<dbReference type="Gene3D" id="3.30.70.2650">
    <property type="match status" value="1"/>
</dbReference>
<dbReference type="PIRSF" id="PIRSF020623">
    <property type="entry name" value="PaaX"/>
    <property type="match status" value="1"/>
</dbReference>
<evidence type="ECO:0000313" key="4">
    <source>
        <dbReference type="EMBL" id="BBL79283.1"/>
    </source>
</evidence>
<sequence length="259" mass="29570">MLLTILGEFVYPEGKPVWTSTLIHVLKGVGIEEKAARQAISRGAEAGWISSERRGREVRWHLTPTGTQLIEEGAERVMSLGANSHPWDGSWLILVVTIPNGRRTARRRLYRSLEWVGFGNPTPGLWVSAHPERQGEVGRIIDDLKLSDSTFSFVGSSTGIGLSDHELVDRAWNLDSIAEYYEELLKNYEGLRLEDEDSILFAQVRLVNDWQRLPFIDPQLPDSLLPPDWIGRRAAAFFQERRAAWHEAAHDRWHELNER</sequence>
<feature type="domain" description="Transcriptional repressor PaaX-like central Cas2-like" evidence="3">
    <location>
        <begin position="85"/>
        <end position="159"/>
    </location>
</feature>
<protein>
    <submittedName>
        <fullName evidence="4">PaaX family transcriptional regulator</fullName>
    </submittedName>
</protein>
<dbReference type="PANTHER" id="PTHR30319:SF1">
    <property type="entry name" value="TRANSCRIPTIONAL REPRESSOR PAAX"/>
    <property type="match status" value="1"/>
</dbReference>
<gene>
    <name evidence="4" type="primary">paaX</name>
    <name evidence="4" type="ORF">RxyAA322_11370</name>
</gene>
<dbReference type="RefSeq" id="WP_172620704.1">
    <property type="nucleotide sequence ID" value="NZ_AP019791.1"/>
</dbReference>
<dbReference type="Pfam" id="PF07848">
    <property type="entry name" value="PaaX"/>
    <property type="match status" value="1"/>
</dbReference>
<accession>A0A510HL13</accession>
<evidence type="ECO:0000259" key="1">
    <source>
        <dbReference type="Pfam" id="PF07848"/>
    </source>
</evidence>
<name>A0A510HL13_9ACTN</name>
<evidence type="ECO:0000259" key="2">
    <source>
        <dbReference type="Pfam" id="PF08223"/>
    </source>
</evidence>
<reference evidence="4" key="1">
    <citation type="journal article" date="2019" name="Microbiol. Resour. Announc.">
        <title>Complete Genome Sequence of Rubrobacter xylanophilus Strain AA3-22, Isolated from Arima Onsen in Japan.</title>
        <authorList>
            <person name="Tomariguchi N."/>
            <person name="Miyazaki K."/>
        </authorList>
    </citation>
    <scope>NUCLEOTIDE SEQUENCE [LARGE SCALE GENOMIC DNA]</scope>
    <source>
        <strain evidence="4">AA3-22</strain>
    </source>
</reference>
<dbReference type="InterPro" id="IPR013225">
    <property type="entry name" value="PaaX_C"/>
</dbReference>
<dbReference type="Pfam" id="PF08223">
    <property type="entry name" value="PaaX_C"/>
    <property type="match status" value="1"/>
</dbReference>
<dbReference type="EMBL" id="AP019791">
    <property type="protein sequence ID" value="BBL79283.1"/>
    <property type="molecule type" value="Genomic_DNA"/>
</dbReference>
<proteinExistence type="predicted"/>
<dbReference type="InterPro" id="IPR036388">
    <property type="entry name" value="WH-like_DNA-bd_sf"/>
</dbReference>
<dbReference type="InterPro" id="IPR011965">
    <property type="entry name" value="PaaX_trns_reg"/>
</dbReference>
<dbReference type="AlphaFoldDB" id="A0A510HL13"/>
<feature type="domain" description="Transcriptional repressor PaaX-like C-terminal" evidence="2">
    <location>
        <begin position="172"/>
        <end position="253"/>
    </location>
</feature>
<feature type="domain" description="Transcriptional repressor PaaX-like N-terminal" evidence="1">
    <location>
        <begin position="2"/>
        <end position="64"/>
    </location>
</feature>
<dbReference type="InterPro" id="IPR012906">
    <property type="entry name" value="PaaX-like_N"/>
</dbReference>
<dbReference type="GO" id="GO:0006351">
    <property type="term" value="P:DNA-templated transcription"/>
    <property type="evidence" value="ECO:0007669"/>
    <property type="project" value="InterPro"/>
</dbReference>
<organism evidence="4 5">
    <name type="scientific">Rubrobacter xylanophilus</name>
    <dbReference type="NCBI Taxonomy" id="49319"/>
    <lineage>
        <taxon>Bacteria</taxon>
        <taxon>Bacillati</taxon>
        <taxon>Actinomycetota</taxon>
        <taxon>Rubrobacteria</taxon>
        <taxon>Rubrobacterales</taxon>
        <taxon>Rubrobacteraceae</taxon>
        <taxon>Rubrobacter</taxon>
    </lineage>
</organism>
<dbReference type="Gene3D" id="1.20.58.1460">
    <property type="match status" value="1"/>
</dbReference>
<evidence type="ECO:0000313" key="5">
    <source>
        <dbReference type="Proteomes" id="UP000318065"/>
    </source>
</evidence>
<dbReference type="Pfam" id="PF20803">
    <property type="entry name" value="PaaX_M"/>
    <property type="match status" value="1"/>
</dbReference>
<evidence type="ECO:0000259" key="3">
    <source>
        <dbReference type="Pfam" id="PF20803"/>
    </source>
</evidence>